<evidence type="ECO:0008006" key="3">
    <source>
        <dbReference type="Google" id="ProtNLM"/>
    </source>
</evidence>
<dbReference type="AlphaFoldDB" id="S7X2L8"/>
<dbReference type="Proteomes" id="UP000014962">
    <property type="component" value="Unassembled WGS sequence"/>
</dbReference>
<dbReference type="InterPro" id="IPR027417">
    <property type="entry name" value="P-loop_NTPase"/>
</dbReference>
<dbReference type="eggNOG" id="COG1061">
    <property type="taxonomic scope" value="Bacteria"/>
</dbReference>
<proteinExistence type="predicted"/>
<dbReference type="STRING" id="641526.ADIWIN_3739"/>
<sequence>MSSENGTIQQNATEKSLYDYQIKDLNRIFDVMRDEADDFNLLYQLPTGGGKTVIFLKSLGVMLSSIRKK</sequence>
<dbReference type="EMBL" id="ATMR01000199">
    <property type="protein sequence ID" value="EPR70383.1"/>
    <property type="molecule type" value="Genomic_DNA"/>
</dbReference>
<protein>
    <recommendedName>
        <fullName evidence="3">Helicase/UvrB N-terminal domain-containing protein</fullName>
    </recommendedName>
</protein>
<evidence type="ECO:0000313" key="1">
    <source>
        <dbReference type="EMBL" id="EPR70383.1"/>
    </source>
</evidence>
<evidence type="ECO:0000313" key="2">
    <source>
        <dbReference type="Proteomes" id="UP000014962"/>
    </source>
</evidence>
<reference evidence="1 2" key="1">
    <citation type="journal article" date="2013" name="Genome Announc.">
        <title>Draft Genome Sequence of Winogradskyella psychrotolerans RS-3T, Isolated from the Marine Transect of Kongsfjorden, Ny-Alesund, Svalbard, Arctic Ocean.</title>
        <authorList>
            <person name="Kumar Pinnaka A."/>
            <person name="Ara S."/>
            <person name="Singh A."/>
            <person name="Shivaji S."/>
        </authorList>
    </citation>
    <scope>NUCLEOTIDE SEQUENCE [LARGE SCALE GENOMIC DNA]</scope>
    <source>
        <strain evidence="1 2">RS-3</strain>
    </source>
</reference>
<accession>S7X2L8</accession>
<comment type="caution">
    <text evidence="1">The sequence shown here is derived from an EMBL/GenBank/DDBJ whole genome shotgun (WGS) entry which is preliminary data.</text>
</comment>
<organism evidence="1 2">
    <name type="scientific">Winogradskyella psychrotolerans RS-3</name>
    <dbReference type="NCBI Taxonomy" id="641526"/>
    <lineage>
        <taxon>Bacteria</taxon>
        <taxon>Pseudomonadati</taxon>
        <taxon>Bacteroidota</taxon>
        <taxon>Flavobacteriia</taxon>
        <taxon>Flavobacteriales</taxon>
        <taxon>Flavobacteriaceae</taxon>
        <taxon>Winogradskyella</taxon>
    </lineage>
</organism>
<gene>
    <name evidence="1" type="ORF">ADIWIN_3739</name>
</gene>
<keyword evidence="2" id="KW-1185">Reference proteome</keyword>
<dbReference type="PATRIC" id="fig|641526.4.peg.3711"/>
<name>S7X2L8_9FLAO</name>
<dbReference type="SUPFAM" id="SSF52540">
    <property type="entry name" value="P-loop containing nucleoside triphosphate hydrolases"/>
    <property type="match status" value="1"/>
</dbReference>